<dbReference type="GeneID" id="102803513"/>
<evidence type="ECO:0000313" key="10">
    <source>
        <dbReference type="RefSeq" id="XP_006811286.1"/>
    </source>
</evidence>
<proteinExistence type="predicted"/>
<evidence type="ECO:0000256" key="3">
    <source>
        <dbReference type="ARBA" id="ARBA00023136"/>
    </source>
</evidence>
<dbReference type="Gene3D" id="2.10.25.10">
    <property type="entry name" value="Laminin"/>
    <property type="match status" value="1"/>
</dbReference>
<keyword evidence="4" id="KW-1015">Disulfide bond</keyword>
<dbReference type="InterPro" id="IPR052749">
    <property type="entry name" value="Alpha-tectorin"/>
</dbReference>
<dbReference type="Pfam" id="PF01826">
    <property type="entry name" value="TIL"/>
    <property type="match status" value="1"/>
</dbReference>
<keyword evidence="6" id="KW-0245">EGF-like domain</keyword>
<evidence type="ECO:0000313" key="9">
    <source>
        <dbReference type="Proteomes" id="UP000694865"/>
    </source>
</evidence>
<accession>A0ABM0LU45</accession>
<evidence type="ECO:0000256" key="1">
    <source>
        <dbReference type="ARBA" id="ARBA00004370"/>
    </source>
</evidence>
<dbReference type="InterPro" id="IPR000742">
    <property type="entry name" value="EGF"/>
</dbReference>
<sequence length="246" mass="27343">MDPATFFESCTYDICASWPEIDIACDDIAGYASVCHQMGVVIGVWRSEDFCPLQCPLGKVYDPCGPACPPTCHGLVGDCMDTPCVEGCFCPMGYLLSGNECVKPDDCGCFYNGRYYHVGEVMVNQDCSVYCVCKGRDVMECWSLICHINAFCGNVHGIHGCHCEHGYIGDGENCFMDDYETCIGWGDVHHETFDDTKYDFQGLCEYMALRPQCSNDTKPFYVTVDYEYYSPGLSVTRSVTFVSILG</sequence>
<dbReference type="PROSITE" id="PS51233">
    <property type="entry name" value="VWFD"/>
    <property type="match status" value="1"/>
</dbReference>
<dbReference type="InterPro" id="IPR025615">
    <property type="entry name" value="TILa_dom"/>
</dbReference>
<comment type="caution">
    <text evidence="6">Lacks conserved residue(s) required for the propagation of feature annotation.</text>
</comment>
<dbReference type="SMART" id="SM00832">
    <property type="entry name" value="C8"/>
    <property type="match status" value="1"/>
</dbReference>
<evidence type="ECO:0000259" key="8">
    <source>
        <dbReference type="PROSITE" id="PS51233"/>
    </source>
</evidence>
<dbReference type="InterPro" id="IPR036084">
    <property type="entry name" value="Ser_inhib-like_sf"/>
</dbReference>
<feature type="domain" description="VWFD" evidence="8">
    <location>
        <begin position="180"/>
        <end position="246"/>
    </location>
</feature>
<feature type="domain" description="EGF-like" evidence="7">
    <location>
        <begin position="137"/>
        <end position="175"/>
    </location>
</feature>
<dbReference type="InterPro" id="IPR009017">
    <property type="entry name" value="GFP"/>
</dbReference>
<dbReference type="PANTHER" id="PTHR46160">
    <property type="entry name" value="ALPHA-TECTORIN-RELATED"/>
    <property type="match status" value="1"/>
</dbReference>
<dbReference type="PROSITE" id="PS01186">
    <property type="entry name" value="EGF_2"/>
    <property type="match status" value="1"/>
</dbReference>
<dbReference type="Pfam" id="PF00094">
    <property type="entry name" value="VWD"/>
    <property type="match status" value="1"/>
</dbReference>
<comment type="subcellular location">
    <subcellularLocation>
        <location evidence="1">Membrane</location>
    </subcellularLocation>
</comment>
<evidence type="ECO:0000256" key="6">
    <source>
        <dbReference type="PROSITE-ProRule" id="PRU00076"/>
    </source>
</evidence>
<keyword evidence="2" id="KW-0732">Signal</keyword>
<organism evidence="9 10">
    <name type="scientific">Saccoglossus kowalevskii</name>
    <name type="common">Acorn worm</name>
    <dbReference type="NCBI Taxonomy" id="10224"/>
    <lineage>
        <taxon>Eukaryota</taxon>
        <taxon>Metazoa</taxon>
        <taxon>Hemichordata</taxon>
        <taxon>Enteropneusta</taxon>
        <taxon>Harrimaniidae</taxon>
        <taxon>Saccoglossus</taxon>
    </lineage>
</organism>
<dbReference type="PANTHER" id="PTHR46160:SF8">
    <property type="entry name" value="VWFD DOMAIN-CONTAINING PROTEIN"/>
    <property type="match status" value="1"/>
</dbReference>
<dbReference type="InterPro" id="IPR014853">
    <property type="entry name" value="VWF/SSPO/ZAN-like_Cys-rich_dom"/>
</dbReference>
<reference evidence="10" key="1">
    <citation type="submission" date="2025-08" db="UniProtKB">
        <authorList>
            <consortium name="RefSeq"/>
        </authorList>
    </citation>
    <scope>IDENTIFICATION</scope>
    <source>
        <tissue evidence="10">Testes</tissue>
    </source>
</reference>
<gene>
    <name evidence="10" type="primary">LOC102803513</name>
</gene>
<keyword evidence="3" id="KW-0472">Membrane</keyword>
<evidence type="ECO:0000256" key="4">
    <source>
        <dbReference type="ARBA" id="ARBA00023157"/>
    </source>
</evidence>
<dbReference type="CDD" id="cd19941">
    <property type="entry name" value="TIL"/>
    <property type="match status" value="1"/>
</dbReference>
<dbReference type="SUPFAM" id="SSF57567">
    <property type="entry name" value="Serine protease inhibitors"/>
    <property type="match status" value="1"/>
</dbReference>
<dbReference type="RefSeq" id="XP_006811286.1">
    <property type="nucleotide sequence ID" value="XM_006811223.1"/>
</dbReference>
<dbReference type="InterPro" id="IPR001846">
    <property type="entry name" value="VWF_type-D"/>
</dbReference>
<dbReference type="Pfam" id="PF08742">
    <property type="entry name" value="C8"/>
    <property type="match status" value="1"/>
</dbReference>
<evidence type="ECO:0000256" key="2">
    <source>
        <dbReference type="ARBA" id="ARBA00022729"/>
    </source>
</evidence>
<dbReference type="PROSITE" id="PS50026">
    <property type="entry name" value="EGF_3"/>
    <property type="match status" value="1"/>
</dbReference>
<dbReference type="Proteomes" id="UP000694865">
    <property type="component" value="Unplaced"/>
</dbReference>
<dbReference type="InterPro" id="IPR002919">
    <property type="entry name" value="TIL_dom"/>
</dbReference>
<protein>
    <submittedName>
        <fullName evidence="10">IgGFc-binding protein-like</fullName>
    </submittedName>
</protein>
<keyword evidence="9" id="KW-1185">Reference proteome</keyword>
<keyword evidence="5" id="KW-0325">Glycoprotein</keyword>
<dbReference type="Pfam" id="PF12714">
    <property type="entry name" value="TILa"/>
    <property type="match status" value="1"/>
</dbReference>
<name>A0ABM0LU45_SACKO</name>
<evidence type="ECO:0000256" key="5">
    <source>
        <dbReference type="ARBA" id="ARBA00023180"/>
    </source>
</evidence>
<dbReference type="Gene3D" id="2.40.155.10">
    <property type="entry name" value="Green fluorescent protein"/>
    <property type="match status" value="1"/>
</dbReference>
<feature type="non-terminal residue" evidence="10">
    <location>
        <position position="246"/>
    </location>
</feature>
<evidence type="ECO:0000259" key="7">
    <source>
        <dbReference type="PROSITE" id="PS50026"/>
    </source>
</evidence>